<dbReference type="Gene3D" id="3.90.1200.10">
    <property type="match status" value="1"/>
</dbReference>
<evidence type="ECO:0000313" key="3">
    <source>
        <dbReference type="Proteomes" id="UP000002669"/>
    </source>
</evidence>
<dbReference type="PANTHER" id="PTHR21310:SF39">
    <property type="entry name" value="AMINOGLYCOSIDE PHOSPHOTRANSFERASE DOMAIN-CONTAINING PROTEIN"/>
    <property type="match status" value="1"/>
</dbReference>
<dbReference type="InParanoid" id="E5R257"/>
<dbReference type="RefSeq" id="XP_003177573.1">
    <property type="nucleotide sequence ID" value="XM_003177525.1"/>
</dbReference>
<name>E5R257_ARTGP</name>
<protein>
    <recommendedName>
        <fullName evidence="1">Aminoglycoside phosphotransferase domain-containing protein</fullName>
    </recommendedName>
</protein>
<dbReference type="AlphaFoldDB" id="E5R257"/>
<dbReference type="InterPro" id="IPR051678">
    <property type="entry name" value="AGP_Transferase"/>
</dbReference>
<reference evidence="3" key="1">
    <citation type="journal article" date="2012" name="MBio">
        <title>Comparative genome analysis of Trichophyton rubrum and related dermatophytes reveals candidate genes involved in infection.</title>
        <authorList>
            <person name="Martinez D.A."/>
            <person name="Oliver B.G."/>
            <person name="Graeser Y."/>
            <person name="Goldberg J.M."/>
            <person name="Li W."/>
            <person name="Martinez-Rossi N.M."/>
            <person name="Monod M."/>
            <person name="Shelest E."/>
            <person name="Barton R.C."/>
            <person name="Birch E."/>
            <person name="Brakhage A.A."/>
            <person name="Chen Z."/>
            <person name="Gurr S.J."/>
            <person name="Heiman D."/>
            <person name="Heitman J."/>
            <person name="Kosti I."/>
            <person name="Rossi A."/>
            <person name="Saif S."/>
            <person name="Samalova M."/>
            <person name="Saunders C.W."/>
            <person name="Shea T."/>
            <person name="Summerbell R.C."/>
            <person name="Xu J."/>
            <person name="Young S."/>
            <person name="Zeng Q."/>
            <person name="Birren B.W."/>
            <person name="Cuomo C.A."/>
            <person name="White T.C."/>
        </authorList>
    </citation>
    <scope>NUCLEOTIDE SEQUENCE [LARGE SCALE GENOMIC DNA]</scope>
    <source>
        <strain evidence="3">ATCC MYA-4604 / CBS 118893</strain>
    </source>
</reference>
<dbReference type="PANTHER" id="PTHR21310">
    <property type="entry name" value="AMINOGLYCOSIDE PHOSPHOTRANSFERASE-RELATED-RELATED"/>
    <property type="match status" value="1"/>
</dbReference>
<organism evidence="3">
    <name type="scientific">Arthroderma gypseum (strain ATCC MYA-4604 / CBS 118893)</name>
    <name type="common">Microsporum gypseum</name>
    <dbReference type="NCBI Taxonomy" id="535722"/>
    <lineage>
        <taxon>Eukaryota</taxon>
        <taxon>Fungi</taxon>
        <taxon>Dikarya</taxon>
        <taxon>Ascomycota</taxon>
        <taxon>Pezizomycotina</taxon>
        <taxon>Eurotiomycetes</taxon>
        <taxon>Eurotiomycetidae</taxon>
        <taxon>Onygenales</taxon>
        <taxon>Arthrodermataceae</taxon>
        <taxon>Nannizzia</taxon>
    </lineage>
</organism>
<dbReference type="OrthoDB" id="3250044at2759"/>
<evidence type="ECO:0000313" key="2">
    <source>
        <dbReference type="EMBL" id="EFQ98621.1"/>
    </source>
</evidence>
<evidence type="ECO:0000259" key="1">
    <source>
        <dbReference type="Pfam" id="PF01636"/>
    </source>
</evidence>
<dbReference type="SUPFAM" id="SSF56112">
    <property type="entry name" value="Protein kinase-like (PK-like)"/>
    <property type="match status" value="1"/>
</dbReference>
<accession>E5R257</accession>
<dbReference type="HOGENOM" id="CLU_057145_0_0_1"/>
<dbReference type="OMA" id="ELRCMDL"/>
<dbReference type="EMBL" id="DS989822">
    <property type="protein sequence ID" value="EFQ98621.1"/>
    <property type="molecule type" value="Genomic_DNA"/>
</dbReference>
<dbReference type="STRING" id="535722.E5R257"/>
<dbReference type="VEuPathDB" id="FungiDB:MGYG_01645"/>
<dbReference type="Pfam" id="PF01636">
    <property type="entry name" value="APH"/>
    <property type="match status" value="1"/>
</dbReference>
<gene>
    <name evidence="2" type="ORF">MGYG_01645</name>
</gene>
<keyword evidence="3" id="KW-1185">Reference proteome</keyword>
<sequence length="286" mass="32703">MFTFVITTIVGWFLWFIPNAVVRHTPQSWLINISHRLERGRRINNSNWGDPVVRITHNIVVKYGAGVSPGEAATQEYAYQHVDPKIVRVPKVYRYFQHRDPLDAKLKGYLFMEYIPGQNLKTLNNIGPNSEITKKLTKIIIHLGQITGGSVPGPVGGGIPRGALWGDSGAKREFQSLEDVNDWINKRMETLEETIDLTPYPLGLCHMDLCRRNMILMKDKSLCLLDWGYAGFFPRFYEMAAIKCGNDHYSTPLFEATSRAIILTEEELRCMDLVIRARDASFQWTL</sequence>
<dbReference type="InterPro" id="IPR011009">
    <property type="entry name" value="Kinase-like_dom_sf"/>
</dbReference>
<dbReference type="GeneID" id="10032903"/>
<feature type="domain" description="Aminoglycoside phosphotransferase" evidence="1">
    <location>
        <begin position="45"/>
        <end position="240"/>
    </location>
</feature>
<dbReference type="eggNOG" id="ENOG502SH7E">
    <property type="taxonomic scope" value="Eukaryota"/>
</dbReference>
<dbReference type="InterPro" id="IPR002575">
    <property type="entry name" value="Aminoglycoside_PTrfase"/>
</dbReference>
<dbReference type="Proteomes" id="UP000002669">
    <property type="component" value="Unassembled WGS sequence"/>
</dbReference>
<proteinExistence type="predicted"/>